<comment type="caution">
    <text evidence="1">The sequence shown here is derived from an EMBL/GenBank/DDBJ whole genome shotgun (WGS) entry which is preliminary data.</text>
</comment>
<evidence type="ECO:0000313" key="1">
    <source>
        <dbReference type="EMBL" id="KAI3746844.1"/>
    </source>
</evidence>
<protein>
    <submittedName>
        <fullName evidence="1">Uncharacterized protein</fullName>
    </submittedName>
</protein>
<dbReference type="Proteomes" id="UP001055879">
    <property type="component" value="Linkage Group LG03"/>
</dbReference>
<reference evidence="1 2" key="2">
    <citation type="journal article" date="2022" name="Mol. Ecol. Resour.">
        <title>The genomes of chicory, endive, great burdock and yacon provide insights into Asteraceae paleo-polyploidization history and plant inulin production.</title>
        <authorList>
            <person name="Fan W."/>
            <person name="Wang S."/>
            <person name="Wang H."/>
            <person name="Wang A."/>
            <person name="Jiang F."/>
            <person name="Liu H."/>
            <person name="Zhao H."/>
            <person name="Xu D."/>
            <person name="Zhang Y."/>
        </authorList>
    </citation>
    <scope>NUCLEOTIDE SEQUENCE [LARGE SCALE GENOMIC DNA]</scope>
    <source>
        <strain evidence="2">cv. Niubang</strain>
    </source>
</reference>
<gene>
    <name evidence="1" type="ORF">L6452_09286</name>
</gene>
<sequence>MAVGWTPPCQGSTATEPDCGRSDLDRARLCYMCDIPPRPNRKQMTRSRATYGHGWTEPGDMEPWSACGGWPQAFKSTEFLDTMKLFKSDLPMCPTHQPCSQWARNYMKYCLCSRKDWISLILGIISVVSWGVAEVPQIITNFKEKSSEGLAIGFLMTWILGDILNVLFNSLLYMKAQRNTNKHEE</sequence>
<reference evidence="2" key="1">
    <citation type="journal article" date="2022" name="Mol. Ecol. Resour.">
        <title>The genomes of chicory, endive, great burdock and yacon provide insights into Asteraceae palaeo-polyploidization history and plant inulin production.</title>
        <authorList>
            <person name="Fan W."/>
            <person name="Wang S."/>
            <person name="Wang H."/>
            <person name="Wang A."/>
            <person name="Jiang F."/>
            <person name="Liu H."/>
            <person name="Zhao H."/>
            <person name="Xu D."/>
            <person name="Zhang Y."/>
        </authorList>
    </citation>
    <scope>NUCLEOTIDE SEQUENCE [LARGE SCALE GENOMIC DNA]</scope>
    <source>
        <strain evidence="2">cv. Niubang</strain>
    </source>
</reference>
<keyword evidence="2" id="KW-1185">Reference proteome</keyword>
<accession>A0ACB9DJK0</accession>
<organism evidence="1 2">
    <name type="scientific">Arctium lappa</name>
    <name type="common">Greater burdock</name>
    <name type="synonym">Lappa major</name>
    <dbReference type="NCBI Taxonomy" id="4217"/>
    <lineage>
        <taxon>Eukaryota</taxon>
        <taxon>Viridiplantae</taxon>
        <taxon>Streptophyta</taxon>
        <taxon>Embryophyta</taxon>
        <taxon>Tracheophyta</taxon>
        <taxon>Spermatophyta</taxon>
        <taxon>Magnoliopsida</taxon>
        <taxon>eudicotyledons</taxon>
        <taxon>Gunneridae</taxon>
        <taxon>Pentapetalae</taxon>
        <taxon>asterids</taxon>
        <taxon>campanulids</taxon>
        <taxon>Asterales</taxon>
        <taxon>Asteraceae</taxon>
        <taxon>Carduoideae</taxon>
        <taxon>Cardueae</taxon>
        <taxon>Arctiinae</taxon>
        <taxon>Arctium</taxon>
    </lineage>
</organism>
<dbReference type="EMBL" id="CM042049">
    <property type="protein sequence ID" value="KAI3746844.1"/>
    <property type="molecule type" value="Genomic_DNA"/>
</dbReference>
<evidence type="ECO:0000313" key="2">
    <source>
        <dbReference type="Proteomes" id="UP001055879"/>
    </source>
</evidence>
<proteinExistence type="predicted"/>
<name>A0ACB9DJK0_ARCLA</name>